<protein>
    <submittedName>
        <fullName evidence="2">Uncharacterized protein</fullName>
    </submittedName>
</protein>
<name>A0AAQ3RMW9_VIGMU</name>
<keyword evidence="3" id="KW-1185">Reference proteome</keyword>
<proteinExistence type="predicted"/>
<reference evidence="2 3" key="1">
    <citation type="journal article" date="2023" name="Life. Sci Alliance">
        <title>Evolutionary insights into 3D genome organization and epigenetic landscape of Vigna mungo.</title>
        <authorList>
            <person name="Junaid A."/>
            <person name="Singh B."/>
            <person name="Bhatia S."/>
        </authorList>
    </citation>
    <scope>NUCLEOTIDE SEQUENCE [LARGE SCALE GENOMIC DNA]</scope>
    <source>
        <strain evidence="2">Urdbean</strain>
    </source>
</reference>
<feature type="region of interest" description="Disordered" evidence="1">
    <location>
        <begin position="80"/>
        <end position="108"/>
    </location>
</feature>
<dbReference type="EMBL" id="CP144693">
    <property type="protein sequence ID" value="WVZ01194.1"/>
    <property type="molecule type" value="Genomic_DNA"/>
</dbReference>
<organism evidence="2 3">
    <name type="scientific">Vigna mungo</name>
    <name type="common">Black gram</name>
    <name type="synonym">Phaseolus mungo</name>
    <dbReference type="NCBI Taxonomy" id="3915"/>
    <lineage>
        <taxon>Eukaryota</taxon>
        <taxon>Viridiplantae</taxon>
        <taxon>Streptophyta</taxon>
        <taxon>Embryophyta</taxon>
        <taxon>Tracheophyta</taxon>
        <taxon>Spermatophyta</taxon>
        <taxon>Magnoliopsida</taxon>
        <taxon>eudicotyledons</taxon>
        <taxon>Gunneridae</taxon>
        <taxon>Pentapetalae</taxon>
        <taxon>rosids</taxon>
        <taxon>fabids</taxon>
        <taxon>Fabales</taxon>
        <taxon>Fabaceae</taxon>
        <taxon>Papilionoideae</taxon>
        <taxon>50 kb inversion clade</taxon>
        <taxon>NPAAA clade</taxon>
        <taxon>indigoferoid/millettioid clade</taxon>
        <taxon>Phaseoleae</taxon>
        <taxon>Vigna</taxon>
    </lineage>
</organism>
<dbReference type="Proteomes" id="UP001374535">
    <property type="component" value="Chromosome 8"/>
</dbReference>
<dbReference type="AlphaFoldDB" id="A0AAQ3RMW9"/>
<accession>A0AAQ3RMW9</accession>
<sequence>MSPPDPNQHPSPTGGKIVQTIDLPFKLNQSQSTKSIIVNGVRLCKVQTDQPQPDVAGHTTTPTGCNPSLPPMVGLLVQPPSSPHTRTLTRRNRPQNIAAWSWDQTPKM</sequence>
<evidence type="ECO:0000313" key="3">
    <source>
        <dbReference type="Proteomes" id="UP001374535"/>
    </source>
</evidence>
<gene>
    <name evidence="2" type="ORF">V8G54_027263</name>
</gene>
<evidence type="ECO:0000313" key="2">
    <source>
        <dbReference type="EMBL" id="WVZ01194.1"/>
    </source>
</evidence>
<evidence type="ECO:0000256" key="1">
    <source>
        <dbReference type="SAM" id="MobiDB-lite"/>
    </source>
</evidence>